<feature type="transmembrane region" description="Helical" evidence="1">
    <location>
        <begin position="328"/>
        <end position="346"/>
    </location>
</feature>
<dbReference type="InterPro" id="IPR002798">
    <property type="entry name" value="SpoIIM-like"/>
</dbReference>
<proteinExistence type="predicted"/>
<evidence type="ECO:0000256" key="1">
    <source>
        <dbReference type="SAM" id="Phobius"/>
    </source>
</evidence>
<name>A0A7V8V1T9_9BACT</name>
<evidence type="ECO:0000313" key="2">
    <source>
        <dbReference type="EMBL" id="MBA2113403.1"/>
    </source>
</evidence>
<dbReference type="PANTHER" id="PTHR35337">
    <property type="entry name" value="SLR1478 PROTEIN"/>
    <property type="match status" value="1"/>
</dbReference>
<gene>
    <name evidence="2" type="ORF">HOV93_05520</name>
</gene>
<evidence type="ECO:0000313" key="3">
    <source>
        <dbReference type="Proteomes" id="UP000551616"/>
    </source>
</evidence>
<protein>
    <recommendedName>
        <fullName evidence="4">Stage II sporulation protein M</fullName>
    </recommendedName>
</protein>
<dbReference type="AlphaFoldDB" id="A0A7V8V1T9"/>
<keyword evidence="1" id="KW-0812">Transmembrane</keyword>
<evidence type="ECO:0008006" key="4">
    <source>
        <dbReference type="Google" id="ProtNLM"/>
    </source>
</evidence>
<feature type="transmembrane region" description="Helical" evidence="1">
    <location>
        <begin position="295"/>
        <end position="316"/>
    </location>
</feature>
<keyword evidence="1" id="KW-0472">Membrane</keyword>
<keyword evidence="1" id="KW-1133">Transmembrane helix</keyword>
<dbReference type="PANTHER" id="PTHR35337:SF1">
    <property type="entry name" value="SLR1478 PROTEIN"/>
    <property type="match status" value="1"/>
</dbReference>
<feature type="transmembrane region" description="Helical" evidence="1">
    <location>
        <begin position="109"/>
        <end position="126"/>
    </location>
</feature>
<sequence>MKVAQLIEKRRVYWQELENLCAQMANSRKKSIGARNIARFAMLYRAACADLALADSYQLPPNIVDYLHKLVGRAHGQLYRSRRVDWSKIGDILFRQIPREIFQDRCVQLTFWLFWMVFLLAGFMAANPDRFPSFAADIVGAENIDMYEQMYAEAPSSRNNGPTASGAAFYVNHNTGIGIKCFVVGITVIGGVCVLLYNAAVLGATFGHMASPNVPEEVSEHFFEFVTAHGPFELTAIVLAAGAGLRIGFSLISPYHKEESLQPDEILEGEESLFDKSRQVAYERIDSLRMGAKRALPVMGASAILFILAAMIEAWISPSPLPEQAKQVVAIFCSGLLMVYFIVLGYPRRDSDATG</sequence>
<accession>A0A7V8V1T9</accession>
<feature type="transmembrane region" description="Helical" evidence="1">
    <location>
        <begin position="177"/>
        <end position="199"/>
    </location>
</feature>
<keyword evidence="3" id="KW-1185">Reference proteome</keyword>
<dbReference type="Pfam" id="PF01944">
    <property type="entry name" value="SpoIIM"/>
    <property type="match status" value="1"/>
</dbReference>
<organism evidence="2 3">
    <name type="scientific">Bremerella alba</name>
    <dbReference type="NCBI Taxonomy" id="980252"/>
    <lineage>
        <taxon>Bacteria</taxon>
        <taxon>Pseudomonadati</taxon>
        <taxon>Planctomycetota</taxon>
        <taxon>Planctomycetia</taxon>
        <taxon>Pirellulales</taxon>
        <taxon>Pirellulaceae</taxon>
        <taxon>Bremerella</taxon>
    </lineage>
</organism>
<comment type="caution">
    <text evidence="2">The sequence shown here is derived from an EMBL/GenBank/DDBJ whole genome shotgun (WGS) entry which is preliminary data.</text>
</comment>
<reference evidence="2 3" key="1">
    <citation type="submission" date="2020-05" db="EMBL/GenBank/DDBJ databases">
        <title>Bremerella alba sp. nov., a novel planctomycete isolated from the surface of the macroalga Fucus spiralis.</title>
        <authorList>
            <person name="Godinho O."/>
            <person name="Botelho R."/>
            <person name="Albuquerque L."/>
            <person name="Wiegand S."/>
            <person name="Da Costa M.S."/>
            <person name="Lobo-Da-Cunha A."/>
            <person name="Jogler C."/>
            <person name="Lage O.M."/>
        </authorList>
    </citation>
    <scope>NUCLEOTIDE SEQUENCE [LARGE SCALE GENOMIC DNA]</scope>
    <source>
        <strain evidence="2 3">FF15</strain>
    </source>
</reference>
<dbReference type="Proteomes" id="UP000551616">
    <property type="component" value="Unassembled WGS sequence"/>
</dbReference>
<dbReference type="EMBL" id="JABRWO010000001">
    <property type="protein sequence ID" value="MBA2113403.1"/>
    <property type="molecule type" value="Genomic_DNA"/>
</dbReference>
<dbReference type="RefSeq" id="WP_207394878.1">
    <property type="nucleotide sequence ID" value="NZ_JABRWO010000001.1"/>
</dbReference>